<accession>A0A1H2KXZ1</accession>
<evidence type="ECO:0000313" key="1">
    <source>
        <dbReference type="EMBL" id="SDU73344.1"/>
    </source>
</evidence>
<proteinExistence type="predicted"/>
<dbReference type="InterPro" id="IPR021667">
    <property type="entry name" value="HapK"/>
</dbReference>
<sequence length="104" mass="12044">MQKIFVMYRLAEGVSMDEYRKWSTTVDQIITPMQDSVIRFMPCEILGSDREDARIQIVEDIEVDSYEAFQSMTSSSPEMRTVIEGFERMADQASVVTLYGERVK</sequence>
<protein>
    <submittedName>
        <fullName evidence="1">REDY-like protein HapK</fullName>
    </submittedName>
</protein>
<dbReference type="Pfam" id="PF11639">
    <property type="entry name" value="HapK"/>
    <property type="match status" value="1"/>
</dbReference>
<dbReference type="InterPro" id="IPR011008">
    <property type="entry name" value="Dimeric_a/b-barrel"/>
</dbReference>
<dbReference type="OrthoDB" id="4731620at2"/>
<organism evidence="1 2">
    <name type="scientific">Gordonia westfalica</name>
    <dbReference type="NCBI Taxonomy" id="158898"/>
    <lineage>
        <taxon>Bacteria</taxon>
        <taxon>Bacillati</taxon>
        <taxon>Actinomycetota</taxon>
        <taxon>Actinomycetes</taxon>
        <taxon>Mycobacteriales</taxon>
        <taxon>Gordoniaceae</taxon>
        <taxon>Gordonia</taxon>
    </lineage>
</organism>
<dbReference type="Gene3D" id="3.30.70.100">
    <property type="match status" value="1"/>
</dbReference>
<dbReference type="EMBL" id="FNLM01000034">
    <property type="protein sequence ID" value="SDU73344.1"/>
    <property type="molecule type" value="Genomic_DNA"/>
</dbReference>
<dbReference type="AlphaFoldDB" id="A0A1H2KXZ1"/>
<gene>
    <name evidence="1" type="ORF">SAMN04488548_1343945</name>
</gene>
<dbReference type="STRING" id="158898.SAMN04488548_1343945"/>
<dbReference type="RefSeq" id="WP_074852451.1">
    <property type="nucleotide sequence ID" value="NZ_FNLM01000034.1"/>
</dbReference>
<name>A0A1H2KXZ1_9ACTN</name>
<dbReference type="Proteomes" id="UP000183180">
    <property type="component" value="Unassembled WGS sequence"/>
</dbReference>
<reference evidence="1 2" key="1">
    <citation type="submission" date="2016-10" db="EMBL/GenBank/DDBJ databases">
        <authorList>
            <person name="de Groot N.N."/>
        </authorList>
    </citation>
    <scope>NUCLEOTIDE SEQUENCE [LARGE SCALE GENOMIC DNA]</scope>
    <source>
        <strain evidence="1 2">DSM 44215</strain>
    </source>
</reference>
<dbReference type="SUPFAM" id="SSF54909">
    <property type="entry name" value="Dimeric alpha+beta barrel"/>
    <property type="match status" value="1"/>
</dbReference>
<evidence type="ECO:0000313" key="2">
    <source>
        <dbReference type="Proteomes" id="UP000183180"/>
    </source>
</evidence>